<keyword evidence="3" id="KW-1185">Reference proteome</keyword>
<gene>
    <name evidence="2" type="ORF">ACH5RR_023134</name>
</gene>
<evidence type="ECO:0000256" key="1">
    <source>
        <dbReference type="SAM" id="MobiDB-lite"/>
    </source>
</evidence>
<reference evidence="2 3" key="1">
    <citation type="submission" date="2024-11" db="EMBL/GenBank/DDBJ databases">
        <title>A near-complete genome assembly of Cinchona calisaya.</title>
        <authorList>
            <person name="Lian D.C."/>
            <person name="Zhao X.W."/>
            <person name="Wei L."/>
        </authorList>
    </citation>
    <scope>NUCLEOTIDE SEQUENCE [LARGE SCALE GENOMIC DNA]</scope>
    <source>
        <tissue evidence="2">Nenye</tissue>
    </source>
</reference>
<dbReference type="EMBL" id="JBJUIK010000010">
    <property type="protein sequence ID" value="KAL3516232.1"/>
    <property type="molecule type" value="Genomic_DNA"/>
</dbReference>
<sequence>MSKTFALRFQQPILNISTVGHALKWKFKNSCWLVEPQAKRWHYSLEDEKVGSDKEEADEDDSEMESRNQEDYETGPSRAT</sequence>
<feature type="region of interest" description="Disordered" evidence="1">
    <location>
        <begin position="44"/>
        <end position="80"/>
    </location>
</feature>
<proteinExistence type="predicted"/>
<protein>
    <submittedName>
        <fullName evidence="2">Uncharacterized protein</fullName>
    </submittedName>
</protein>
<evidence type="ECO:0000313" key="2">
    <source>
        <dbReference type="EMBL" id="KAL3516232.1"/>
    </source>
</evidence>
<evidence type="ECO:0000313" key="3">
    <source>
        <dbReference type="Proteomes" id="UP001630127"/>
    </source>
</evidence>
<feature type="compositionally biased region" description="Basic and acidic residues" evidence="1">
    <location>
        <begin position="44"/>
        <end position="54"/>
    </location>
</feature>
<accession>A0ABD2ZCZ1</accession>
<dbReference type="AlphaFoldDB" id="A0ABD2ZCZ1"/>
<organism evidence="2 3">
    <name type="scientific">Cinchona calisaya</name>
    <dbReference type="NCBI Taxonomy" id="153742"/>
    <lineage>
        <taxon>Eukaryota</taxon>
        <taxon>Viridiplantae</taxon>
        <taxon>Streptophyta</taxon>
        <taxon>Embryophyta</taxon>
        <taxon>Tracheophyta</taxon>
        <taxon>Spermatophyta</taxon>
        <taxon>Magnoliopsida</taxon>
        <taxon>eudicotyledons</taxon>
        <taxon>Gunneridae</taxon>
        <taxon>Pentapetalae</taxon>
        <taxon>asterids</taxon>
        <taxon>lamiids</taxon>
        <taxon>Gentianales</taxon>
        <taxon>Rubiaceae</taxon>
        <taxon>Cinchonoideae</taxon>
        <taxon>Cinchoneae</taxon>
        <taxon>Cinchona</taxon>
    </lineage>
</organism>
<dbReference type="Proteomes" id="UP001630127">
    <property type="component" value="Unassembled WGS sequence"/>
</dbReference>
<comment type="caution">
    <text evidence="2">The sequence shown here is derived from an EMBL/GenBank/DDBJ whole genome shotgun (WGS) entry which is preliminary data.</text>
</comment>
<name>A0ABD2ZCZ1_9GENT</name>